<dbReference type="Gene3D" id="3.60.21.10">
    <property type="match status" value="1"/>
</dbReference>
<organism evidence="2 3">
    <name type="scientific">Aquibaculum arenosum</name>
    <dbReference type="NCBI Taxonomy" id="3032591"/>
    <lineage>
        <taxon>Bacteria</taxon>
        <taxon>Pseudomonadati</taxon>
        <taxon>Pseudomonadota</taxon>
        <taxon>Alphaproteobacteria</taxon>
        <taxon>Rhodospirillales</taxon>
        <taxon>Rhodovibrionaceae</taxon>
        <taxon>Aquibaculum</taxon>
    </lineage>
</organism>
<dbReference type="PANTHER" id="PTHR31302:SF0">
    <property type="entry name" value="TRANSMEMBRANE PROTEIN WITH METALLOPHOSPHOESTERASE DOMAIN"/>
    <property type="match status" value="1"/>
</dbReference>
<dbReference type="PANTHER" id="PTHR31302">
    <property type="entry name" value="TRANSMEMBRANE PROTEIN WITH METALLOPHOSPHOESTERASE DOMAIN-RELATED"/>
    <property type="match status" value="1"/>
</dbReference>
<dbReference type="InterPro" id="IPR051158">
    <property type="entry name" value="Metallophosphoesterase_sf"/>
</dbReference>
<dbReference type="Pfam" id="PF00149">
    <property type="entry name" value="Metallophos"/>
    <property type="match status" value="1"/>
</dbReference>
<accession>A0ABT5YM56</accession>
<protein>
    <submittedName>
        <fullName evidence="2">Metallophosphoesterase</fullName>
    </submittedName>
</protein>
<sequence>MTKVRILFYGDPHGQWRPLLAACKEERPDAVVILGDCDLAQPLSEAIAPLLEAEVPVHWIPGNHDSDRSNWFDHLFHGGVPGNLHGRTTEVAGTRIAGLGGTFRASVWHPHGSEDSRFHAPQEYLAHLREQRLLDGRERLAETVIFPSIYDDLANESAQVLVTHEAPSCHRHGFEELDLLAETMGAMLIVHGHHHEDYEARLPSGIQVIGLGRAQPRLIEITPAG</sequence>
<feature type="domain" description="Calcineurin-like phosphoesterase" evidence="1">
    <location>
        <begin position="5"/>
        <end position="196"/>
    </location>
</feature>
<proteinExistence type="predicted"/>
<dbReference type="InterPro" id="IPR029052">
    <property type="entry name" value="Metallo-depent_PP-like"/>
</dbReference>
<evidence type="ECO:0000313" key="3">
    <source>
        <dbReference type="Proteomes" id="UP001215503"/>
    </source>
</evidence>
<reference evidence="2 3" key="1">
    <citation type="submission" date="2023-03" db="EMBL/GenBank/DDBJ databases">
        <title>Fodinicurvata sp. CAU 1616 isolated from sea sendiment.</title>
        <authorList>
            <person name="Kim W."/>
        </authorList>
    </citation>
    <scope>NUCLEOTIDE SEQUENCE [LARGE SCALE GENOMIC DNA]</scope>
    <source>
        <strain evidence="2 3">CAU 1616</strain>
    </source>
</reference>
<gene>
    <name evidence="2" type="ORF">P2G67_08315</name>
</gene>
<name>A0ABT5YM56_9PROT</name>
<evidence type="ECO:0000259" key="1">
    <source>
        <dbReference type="Pfam" id="PF00149"/>
    </source>
</evidence>
<keyword evidence="3" id="KW-1185">Reference proteome</keyword>
<dbReference type="Proteomes" id="UP001215503">
    <property type="component" value="Unassembled WGS sequence"/>
</dbReference>
<dbReference type="InterPro" id="IPR004843">
    <property type="entry name" value="Calcineurin-like_PHP"/>
</dbReference>
<dbReference type="SUPFAM" id="SSF56300">
    <property type="entry name" value="Metallo-dependent phosphatases"/>
    <property type="match status" value="1"/>
</dbReference>
<comment type="caution">
    <text evidence="2">The sequence shown here is derived from an EMBL/GenBank/DDBJ whole genome shotgun (WGS) entry which is preliminary data.</text>
</comment>
<dbReference type="EMBL" id="JARHUD010000004">
    <property type="protein sequence ID" value="MDF2095977.1"/>
    <property type="molecule type" value="Genomic_DNA"/>
</dbReference>
<evidence type="ECO:0000313" key="2">
    <source>
        <dbReference type="EMBL" id="MDF2095977.1"/>
    </source>
</evidence>
<dbReference type="RefSeq" id="WP_275821938.1">
    <property type="nucleotide sequence ID" value="NZ_JARHUD010000004.1"/>
</dbReference>